<name>A0A1L3F981_BRAJP</name>
<gene>
    <name evidence="1" type="ORF">BKD09_15915</name>
</gene>
<evidence type="ECO:0000313" key="2">
    <source>
        <dbReference type="Proteomes" id="UP000181962"/>
    </source>
</evidence>
<sequence length="71" mass="8217">MTLQQAAAGIGSIDIVMLRQVERPDRMYRRAQRDVIDHVRLRREQTSPDANSSRKMKFLLFPEKSCPVESS</sequence>
<proteinExistence type="predicted"/>
<dbReference type="AlphaFoldDB" id="A0A1L3F981"/>
<organism evidence="1 2">
    <name type="scientific">Bradyrhizobium japonicum</name>
    <dbReference type="NCBI Taxonomy" id="375"/>
    <lineage>
        <taxon>Bacteria</taxon>
        <taxon>Pseudomonadati</taxon>
        <taxon>Pseudomonadota</taxon>
        <taxon>Alphaproteobacteria</taxon>
        <taxon>Hyphomicrobiales</taxon>
        <taxon>Nitrobacteraceae</taxon>
        <taxon>Bradyrhizobium</taxon>
    </lineage>
</organism>
<evidence type="ECO:0000313" key="1">
    <source>
        <dbReference type="EMBL" id="APG09824.1"/>
    </source>
</evidence>
<dbReference type="EMBL" id="CP017637">
    <property type="protein sequence ID" value="APG09824.1"/>
    <property type="molecule type" value="Genomic_DNA"/>
</dbReference>
<dbReference type="Proteomes" id="UP000181962">
    <property type="component" value="Chromosome"/>
</dbReference>
<reference evidence="1 2" key="1">
    <citation type="submission" date="2016-11" db="EMBL/GenBank/DDBJ databases">
        <title>Complete Genome Sequence of Bradyrhizobium sp. strain J5, an isolated from soybean nodule in Hokkaido.</title>
        <authorList>
            <person name="Kanehara K."/>
        </authorList>
    </citation>
    <scope>NUCLEOTIDE SEQUENCE [LARGE SCALE GENOMIC DNA]</scope>
    <source>
        <strain evidence="1 2">J5</strain>
    </source>
</reference>
<protein>
    <submittedName>
        <fullName evidence="1">Uncharacterized protein</fullName>
    </submittedName>
</protein>
<accession>A0A1L3F981</accession>